<feature type="region of interest" description="Disordered" evidence="11">
    <location>
        <begin position="904"/>
        <end position="941"/>
    </location>
</feature>
<reference evidence="12" key="1">
    <citation type="journal article" date="2021" name="Proc. Natl. Acad. Sci. U.S.A.">
        <title>Three genomes in the algal genus Volvox reveal the fate of a haploid sex-determining region after a transition to homothallism.</title>
        <authorList>
            <person name="Yamamoto K."/>
            <person name="Hamaji T."/>
            <person name="Kawai-Toyooka H."/>
            <person name="Matsuzaki R."/>
            <person name="Takahashi F."/>
            <person name="Nishimura Y."/>
            <person name="Kawachi M."/>
            <person name="Noguchi H."/>
            <person name="Minakuchi Y."/>
            <person name="Umen J.G."/>
            <person name="Toyoda A."/>
            <person name="Nozaki H."/>
        </authorList>
    </citation>
    <scope>NUCLEOTIDE SEQUENCE</scope>
    <source>
        <strain evidence="12">NIES-3786</strain>
    </source>
</reference>
<evidence type="ECO:0000256" key="8">
    <source>
        <dbReference type="ARBA" id="ARBA00023065"/>
    </source>
</evidence>
<accession>A0A8J4FQ14</accession>
<comment type="subcellular location">
    <subcellularLocation>
        <location evidence="1">Membrane</location>
        <topology evidence="1">Multi-pass membrane protein</topology>
    </subcellularLocation>
</comment>
<feature type="compositionally biased region" description="Basic residues" evidence="11">
    <location>
        <begin position="737"/>
        <end position="748"/>
    </location>
</feature>
<feature type="region of interest" description="Disordered" evidence="11">
    <location>
        <begin position="1032"/>
        <end position="1064"/>
    </location>
</feature>
<feature type="compositionally biased region" description="Low complexity" evidence="11">
    <location>
        <begin position="1135"/>
        <end position="1152"/>
    </location>
</feature>
<name>A0A8J4FQ14_9CHLO</name>
<dbReference type="GO" id="GO:0016020">
    <property type="term" value="C:membrane"/>
    <property type="evidence" value="ECO:0007669"/>
    <property type="project" value="UniProtKB-SubCell"/>
</dbReference>
<feature type="region of interest" description="Disordered" evidence="11">
    <location>
        <begin position="835"/>
        <end position="864"/>
    </location>
</feature>
<evidence type="ECO:0000313" key="13">
    <source>
        <dbReference type="Proteomes" id="UP000747110"/>
    </source>
</evidence>
<comment type="caution">
    <text evidence="12">The sequence shown here is derived from an EMBL/GenBank/DDBJ whole genome shotgun (WGS) entry which is preliminary data.</text>
</comment>
<evidence type="ECO:0000256" key="10">
    <source>
        <dbReference type="ARBA" id="ARBA00023303"/>
    </source>
</evidence>
<feature type="compositionally biased region" description="Basic and acidic residues" evidence="11">
    <location>
        <begin position="1042"/>
        <end position="1051"/>
    </location>
</feature>
<keyword evidence="13" id="KW-1185">Reference proteome</keyword>
<dbReference type="Proteomes" id="UP000747110">
    <property type="component" value="Unassembled WGS sequence"/>
</dbReference>
<keyword evidence="2" id="KW-0813">Transport</keyword>
<feature type="compositionally biased region" description="Low complexity" evidence="11">
    <location>
        <begin position="838"/>
        <end position="860"/>
    </location>
</feature>
<keyword evidence="5" id="KW-0631">Potassium channel</keyword>
<evidence type="ECO:0000256" key="4">
    <source>
        <dbReference type="ARBA" id="ARBA00022692"/>
    </source>
</evidence>
<keyword evidence="10" id="KW-0407">Ion channel</keyword>
<feature type="region of interest" description="Disordered" evidence="11">
    <location>
        <begin position="737"/>
        <end position="779"/>
    </location>
</feature>
<dbReference type="GO" id="GO:0005267">
    <property type="term" value="F:potassium channel activity"/>
    <property type="evidence" value="ECO:0007669"/>
    <property type="project" value="UniProtKB-KW"/>
</dbReference>
<feature type="compositionally biased region" description="Polar residues" evidence="11">
    <location>
        <begin position="623"/>
        <end position="633"/>
    </location>
</feature>
<feature type="region of interest" description="Disordered" evidence="11">
    <location>
        <begin position="981"/>
        <end position="1019"/>
    </location>
</feature>
<feature type="region of interest" description="Disordered" evidence="11">
    <location>
        <begin position="309"/>
        <end position="367"/>
    </location>
</feature>
<gene>
    <name evidence="12" type="ORF">Vretifemale_10298</name>
</gene>
<dbReference type="PANTHER" id="PTHR10027">
    <property type="entry name" value="CALCIUM-ACTIVATED POTASSIUM CHANNEL ALPHA CHAIN"/>
    <property type="match status" value="1"/>
</dbReference>
<feature type="compositionally biased region" description="Pro residues" evidence="11">
    <location>
        <begin position="926"/>
        <end position="938"/>
    </location>
</feature>
<keyword evidence="3" id="KW-0633">Potassium transport</keyword>
<feature type="region of interest" description="Disordered" evidence="11">
    <location>
        <begin position="165"/>
        <end position="211"/>
    </location>
</feature>
<feature type="compositionally biased region" description="Pro residues" evidence="11">
    <location>
        <begin position="172"/>
        <end position="185"/>
    </location>
</feature>
<feature type="compositionally biased region" description="Low complexity" evidence="11">
    <location>
        <begin position="1"/>
        <end position="21"/>
    </location>
</feature>
<feature type="compositionally biased region" description="Polar residues" evidence="11">
    <location>
        <begin position="25"/>
        <end position="35"/>
    </location>
</feature>
<feature type="region of interest" description="Disordered" evidence="11">
    <location>
        <begin position="1133"/>
        <end position="1153"/>
    </location>
</feature>
<feature type="compositionally biased region" description="Basic residues" evidence="11">
    <location>
        <begin position="760"/>
        <end position="779"/>
    </location>
</feature>
<evidence type="ECO:0000256" key="7">
    <source>
        <dbReference type="ARBA" id="ARBA00022989"/>
    </source>
</evidence>
<evidence type="ECO:0000256" key="11">
    <source>
        <dbReference type="SAM" id="MobiDB-lite"/>
    </source>
</evidence>
<feature type="region of interest" description="Disordered" evidence="11">
    <location>
        <begin position="1"/>
        <end position="48"/>
    </location>
</feature>
<evidence type="ECO:0000256" key="3">
    <source>
        <dbReference type="ARBA" id="ARBA00022538"/>
    </source>
</evidence>
<keyword evidence="9" id="KW-0472">Membrane</keyword>
<dbReference type="InterPro" id="IPR047871">
    <property type="entry name" value="K_chnl_Slo-like"/>
</dbReference>
<dbReference type="OrthoDB" id="296522at2759"/>
<sequence length="1322" mass="139380">MHQDWADQQQGLYQQQWAQQGSARAATQHTTSGPNAINGIITSPPRAGTRVRCDKAASAASGSTSTITGEMTLGRTAATTAGLTTAATASAAAASTTALAIGTATAATEEAASIAAATPAEDAVSNHGASFERPPAAAPSFCSGTSVEGGLWSWSAATCSHNPSLLQLTTSAPPPSRSPCPPPPQQQQRQNSADGLRSPSSSSAIQGANARVPPATDAAALYTGAVAPSPAAAVSLPAATSSTPAKARPFWWRWASMPREHVQRIETCPSPQQPGSVRLAVEATKHSLATETISTARQANWIWRPSRSEGRLGQISASKRDVSGGSSASGTATNVEASATGGGGGAGAGGGGGGASTKRQQGLKATTRAPDLHALAAVSSVTYKRATEQHTSKHTVMDAVLGRSSESDLDLDLDSASPPAMQPGQEPSCLHPRIVDTFADMEPIDSPVVIMGSSCFIQLAQLVAAIRSAPPVGYGRSFCTRTMVIIADDAADGKAALSGNQLAALGSLPGALTDRIFLLRVDPRDPGDLEKLNLKPGGSVAAVLVPNTEQFAAGTVKGAAPALADGQMLVAAAALRRYCDQMGCRLRVVAEVLALLNCSYALPLCLEEGPYHTDNLAGTQQLHSYRRPSSSPTGDPERTGTASGQVKFITDPRPDFRRGVRMTLERLRRSSDQVLQEEFVQEMLSQMPHLAPSLASGHILMETFMDALACQSIFNPMILQILLKMLDCWTPAPTHQRRARLQNQHSHHQSHDCHPQQFQHQHHKQKQARALHRRQQSHLHKYHQYGRYLQLRQHQHPQARQRPPQVSPSHSGKERPASRGITMGVPIVATSPSGAVVATSPRGTAPSSSSPSLEGGLERSQVSSQHYGAAAVSIGDVTGPAVLNPIPATGCQIIRTSLAVPGGDAAGTVPQPGHTWLTTSELSRTQPPPPPPPPPPAVPVQVLAPSSLQRASYDKATGMDIPESGKAATMVVVVMNREDGTRTHVCDDGPGQRAPGPMAEATEEALVPQSSPPPLPPRQLSRYLTDLEKVDNMHGNCNSARGGEEDNHNGSDGDGDGDDGQMETGVSVPAVLAAVAGTAGSNNNYTMGIKDGSGAAHAKASATAAATVRLFSLSYREMIQRIPGLRELLHSVQESQQLQQPQQQLQNPNSSPCNAGLSWSWSRMMDPISSVSSNREAPKQLQFHQRGPSRSISFGVLFEVLVEEYDMMPLALYRRDHVGGAADVSRFDEPRSSGGVRESCPSSPQLPLGLDGRTACRVGNLAAAGKGQQVRADRCAPPVATASGLPYVYTKPEKYDTWLRDSDDVYLLASQVVVMRFWGPHP</sequence>
<dbReference type="PANTHER" id="PTHR10027:SF10">
    <property type="entry name" value="SLOWPOKE 2, ISOFORM D"/>
    <property type="match status" value="1"/>
</dbReference>
<keyword evidence="7" id="KW-1133">Transmembrane helix</keyword>
<evidence type="ECO:0000313" key="12">
    <source>
        <dbReference type="EMBL" id="GIL81256.1"/>
    </source>
</evidence>
<feature type="compositionally biased region" description="Low complexity" evidence="11">
    <location>
        <begin position="323"/>
        <end position="333"/>
    </location>
</feature>
<proteinExistence type="predicted"/>
<feature type="compositionally biased region" description="Gly residues" evidence="11">
    <location>
        <begin position="340"/>
        <end position="355"/>
    </location>
</feature>
<feature type="compositionally biased region" description="Polar residues" evidence="11">
    <location>
        <begin position="916"/>
        <end position="925"/>
    </location>
</feature>
<evidence type="ECO:0000256" key="1">
    <source>
        <dbReference type="ARBA" id="ARBA00004141"/>
    </source>
</evidence>
<organism evidence="12 13">
    <name type="scientific">Volvox reticuliferus</name>
    <dbReference type="NCBI Taxonomy" id="1737510"/>
    <lineage>
        <taxon>Eukaryota</taxon>
        <taxon>Viridiplantae</taxon>
        <taxon>Chlorophyta</taxon>
        <taxon>core chlorophytes</taxon>
        <taxon>Chlorophyceae</taxon>
        <taxon>CS clade</taxon>
        <taxon>Chlamydomonadales</taxon>
        <taxon>Volvocaceae</taxon>
        <taxon>Volvox</taxon>
    </lineage>
</organism>
<feature type="region of interest" description="Disordered" evidence="11">
    <location>
        <begin position="793"/>
        <end position="821"/>
    </location>
</feature>
<protein>
    <submittedName>
        <fullName evidence="12">Uncharacterized protein</fullName>
    </submittedName>
</protein>
<evidence type="ECO:0000256" key="9">
    <source>
        <dbReference type="ARBA" id="ARBA00023136"/>
    </source>
</evidence>
<feature type="region of interest" description="Disordered" evidence="11">
    <location>
        <begin position="623"/>
        <end position="643"/>
    </location>
</feature>
<evidence type="ECO:0000256" key="5">
    <source>
        <dbReference type="ARBA" id="ARBA00022826"/>
    </source>
</evidence>
<evidence type="ECO:0000256" key="6">
    <source>
        <dbReference type="ARBA" id="ARBA00022958"/>
    </source>
</evidence>
<keyword evidence="8" id="KW-0406">Ion transport</keyword>
<keyword evidence="6" id="KW-0630">Potassium</keyword>
<dbReference type="EMBL" id="BNCP01000021">
    <property type="protein sequence ID" value="GIL81256.1"/>
    <property type="molecule type" value="Genomic_DNA"/>
</dbReference>
<keyword evidence="4" id="KW-0812">Transmembrane</keyword>
<evidence type="ECO:0000256" key="2">
    <source>
        <dbReference type="ARBA" id="ARBA00022448"/>
    </source>
</evidence>